<dbReference type="PANTHER" id="PTHR24248">
    <property type="entry name" value="ADRENERGIC RECEPTOR-RELATED G-PROTEIN COUPLED RECEPTOR"/>
    <property type="match status" value="1"/>
</dbReference>
<keyword evidence="3 9" id="KW-0812">Transmembrane</keyword>
<dbReference type="EMBL" id="CALNXK010000005">
    <property type="protein sequence ID" value="CAH3037150.1"/>
    <property type="molecule type" value="Genomic_DNA"/>
</dbReference>
<comment type="subcellular location">
    <subcellularLocation>
        <location evidence="1">Cell membrane</location>
        <topology evidence="1">Multi-pass membrane protein</topology>
    </subcellularLocation>
</comment>
<evidence type="ECO:0000256" key="8">
    <source>
        <dbReference type="ARBA" id="ARBA00023224"/>
    </source>
</evidence>
<evidence type="ECO:0000256" key="9">
    <source>
        <dbReference type="SAM" id="Phobius"/>
    </source>
</evidence>
<dbReference type="Pfam" id="PF00001">
    <property type="entry name" value="7tm_1"/>
    <property type="match status" value="1"/>
</dbReference>
<evidence type="ECO:0000256" key="4">
    <source>
        <dbReference type="ARBA" id="ARBA00022989"/>
    </source>
</evidence>
<accession>A0ABN8N230</accession>
<keyword evidence="8" id="KW-0807">Transducer</keyword>
<dbReference type="PROSITE" id="PS50262">
    <property type="entry name" value="G_PROTEIN_RECEP_F1_2"/>
    <property type="match status" value="1"/>
</dbReference>
<keyword evidence="6 9" id="KW-0472">Membrane</keyword>
<keyword evidence="7" id="KW-0675">Receptor</keyword>
<name>A0ABN8N230_9CNID</name>
<feature type="transmembrane region" description="Helical" evidence="9">
    <location>
        <begin position="41"/>
        <end position="64"/>
    </location>
</feature>
<evidence type="ECO:0000256" key="3">
    <source>
        <dbReference type="ARBA" id="ARBA00022692"/>
    </source>
</evidence>
<gene>
    <name evidence="11" type="ORF">PLOB_00035354</name>
</gene>
<evidence type="ECO:0000256" key="1">
    <source>
        <dbReference type="ARBA" id="ARBA00004651"/>
    </source>
</evidence>
<reference evidence="11 12" key="1">
    <citation type="submission" date="2022-05" db="EMBL/GenBank/DDBJ databases">
        <authorList>
            <consortium name="Genoscope - CEA"/>
            <person name="William W."/>
        </authorList>
    </citation>
    <scope>NUCLEOTIDE SEQUENCE [LARGE SCALE GENOMIC DNA]</scope>
</reference>
<dbReference type="PANTHER" id="PTHR24248:SF66">
    <property type="entry name" value="OCTOPAMINE RECEPTOR BETA-3R"/>
    <property type="match status" value="1"/>
</dbReference>
<organism evidence="11 12">
    <name type="scientific">Porites lobata</name>
    <dbReference type="NCBI Taxonomy" id="104759"/>
    <lineage>
        <taxon>Eukaryota</taxon>
        <taxon>Metazoa</taxon>
        <taxon>Cnidaria</taxon>
        <taxon>Anthozoa</taxon>
        <taxon>Hexacorallia</taxon>
        <taxon>Scleractinia</taxon>
        <taxon>Fungiina</taxon>
        <taxon>Poritidae</taxon>
        <taxon>Porites</taxon>
    </lineage>
</organism>
<keyword evidence="5" id="KW-0297">G-protein coupled receptor</keyword>
<protein>
    <recommendedName>
        <fullName evidence="10">G-protein coupled receptors family 1 profile domain-containing protein</fullName>
    </recommendedName>
</protein>
<evidence type="ECO:0000256" key="7">
    <source>
        <dbReference type="ARBA" id="ARBA00023170"/>
    </source>
</evidence>
<dbReference type="CDD" id="cd00637">
    <property type="entry name" value="7tm_classA_rhodopsin-like"/>
    <property type="match status" value="1"/>
</dbReference>
<keyword evidence="12" id="KW-1185">Reference proteome</keyword>
<feature type="transmembrane region" description="Helical" evidence="9">
    <location>
        <begin position="109"/>
        <end position="130"/>
    </location>
</feature>
<comment type="caution">
    <text evidence="11">The sequence shown here is derived from an EMBL/GenBank/DDBJ whole genome shotgun (WGS) entry which is preliminary data.</text>
</comment>
<dbReference type="InterPro" id="IPR000276">
    <property type="entry name" value="GPCR_Rhodpsn"/>
</dbReference>
<feature type="domain" description="G-protein coupled receptors family 1 profile" evidence="10">
    <location>
        <begin position="56"/>
        <end position="117"/>
    </location>
</feature>
<dbReference type="PRINTS" id="PR00237">
    <property type="entry name" value="GPCRRHODOPSN"/>
</dbReference>
<evidence type="ECO:0000256" key="6">
    <source>
        <dbReference type="ARBA" id="ARBA00023136"/>
    </source>
</evidence>
<evidence type="ECO:0000256" key="2">
    <source>
        <dbReference type="ARBA" id="ARBA00022475"/>
    </source>
</evidence>
<evidence type="ECO:0000313" key="12">
    <source>
        <dbReference type="Proteomes" id="UP001159405"/>
    </source>
</evidence>
<dbReference type="SUPFAM" id="SSF81321">
    <property type="entry name" value="Family A G protein-coupled receptor-like"/>
    <property type="match status" value="1"/>
</dbReference>
<dbReference type="Proteomes" id="UP001159405">
    <property type="component" value="Unassembled WGS sequence"/>
</dbReference>
<proteinExistence type="predicted"/>
<keyword evidence="4 9" id="KW-1133">Transmembrane helix</keyword>
<keyword evidence="2" id="KW-1003">Cell membrane</keyword>
<sequence length="181" mass="19773">MDEEDTYGCNYLGTIETLNPERSQEVKNYDRSMETAIVWQLYSSFLTIVILFTIAGNSLVCILITRNRALKSSINWLLFHLAIADLLAAVFFIPPCVLSHFIHHPGGKTGNILCLLFTAGTLGLGICLSVELSTGISCIRAILCHLTSISEPSTQVFVVAAVPAVDFSNLIKPSVYCCNSL</sequence>
<feature type="transmembrane region" description="Helical" evidence="9">
    <location>
        <begin position="76"/>
        <end position="103"/>
    </location>
</feature>
<dbReference type="Gene3D" id="1.20.1070.10">
    <property type="entry name" value="Rhodopsin 7-helix transmembrane proteins"/>
    <property type="match status" value="1"/>
</dbReference>
<evidence type="ECO:0000313" key="11">
    <source>
        <dbReference type="EMBL" id="CAH3037150.1"/>
    </source>
</evidence>
<evidence type="ECO:0000259" key="10">
    <source>
        <dbReference type="PROSITE" id="PS50262"/>
    </source>
</evidence>
<dbReference type="InterPro" id="IPR017452">
    <property type="entry name" value="GPCR_Rhodpsn_7TM"/>
</dbReference>
<evidence type="ECO:0000256" key="5">
    <source>
        <dbReference type="ARBA" id="ARBA00023040"/>
    </source>
</evidence>